<keyword evidence="1" id="KW-1133">Transmembrane helix</keyword>
<feature type="transmembrane region" description="Helical" evidence="1">
    <location>
        <begin position="7"/>
        <end position="27"/>
    </location>
</feature>
<comment type="caution">
    <text evidence="2">The sequence shown here is derived from an EMBL/GenBank/DDBJ whole genome shotgun (WGS) entry which is preliminary data.</text>
</comment>
<evidence type="ECO:0000313" key="2">
    <source>
        <dbReference type="EMBL" id="KRG63759.1"/>
    </source>
</evidence>
<dbReference type="AlphaFoldDB" id="A0A0R0C1E9"/>
<keyword evidence="1" id="KW-0472">Membrane</keyword>
<evidence type="ECO:0000256" key="1">
    <source>
        <dbReference type="SAM" id="Phobius"/>
    </source>
</evidence>
<sequence>MRRKLRFISAFLVTGGIAVIANLVPYLRTRGAYQYDGQEVAGFPYEFRRIGGDCWPATCETYHFDLSYFAADLGLALACALAAGLIAASIGKEFR</sequence>
<name>A0A0R0C1E9_9GAMM</name>
<accession>A0A0R0C1E9</accession>
<dbReference type="EMBL" id="LDJI01000020">
    <property type="protein sequence ID" value="KRG63759.1"/>
    <property type="molecule type" value="Genomic_DNA"/>
</dbReference>
<dbReference type="PATRIC" id="fig|405444.3.peg.1319"/>
<dbReference type="RefSeq" id="WP_057634077.1">
    <property type="nucleotide sequence ID" value="NZ_LDJI01000020.1"/>
</dbReference>
<dbReference type="Proteomes" id="UP000050864">
    <property type="component" value="Unassembled WGS sequence"/>
</dbReference>
<dbReference type="OrthoDB" id="6059172at2"/>
<reference evidence="2 3" key="1">
    <citation type="submission" date="2015-05" db="EMBL/GenBank/DDBJ databases">
        <title>Genome sequencing and analysis of members of genus Stenotrophomonas.</title>
        <authorList>
            <person name="Patil P.P."/>
            <person name="Midha S."/>
            <person name="Patil P.B."/>
        </authorList>
    </citation>
    <scope>NUCLEOTIDE SEQUENCE [LARGE SCALE GENOMIC DNA]</scope>
    <source>
        <strain evidence="2 3">DSM 18929</strain>
    </source>
</reference>
<evidence type="ECO:0000313" key="3">
    <source>
        <dbReference type="Proteomes" id="UP000050864"/>
    </source>
</evidence>
<keyword evidence="3" id="KW-1185">Reference proteome</keyword>
<keyword evidence="1" id="KW-0812">Transmembrane</keyword>
<organism evidence="2 3">
    <name type="scientific">Stenotrophomonas humi</name>
    <dbReference type="NCBI Taxonomy" id="405444"/>
    <lineage>
        <taxon>Bacteria</taxon>
        <taxon>Pseudomonadati</taxon>
        <taxon>Pseudomonadota</taxon>
        <taxon>Gammaproteobacteria</taxon>
        <taxon>Lysobacterales</taxon>
        <taxon>Lysobacteraceae</taxon>
        <taxon>Stenotrophomonas</taxon>
    </lineage>
</organism>
<gene>
    <name evidence="2" type="ORF">ABB26_11175</name>
</gene>
<evidence type="ECO:0008006" key="4">
    <source>
        <dbReference type="Google" id="ProtNLM"/>
    </source>
</evidence>
<dbReference type="STRING" id="405444.ABB26_11175"/>
<proteinExistence type="predicted"/>
<feature type="transmembrane region" description="Helical" evidence="1">
    <location>
        <begin position="68"/>
        <end position="90"/>
    </location>
</feature>
<protein>
    <recommendedName>
        <fullName evidence="4">Transmembrane protein</fullName>
    </recommendedName>
</protein>